<evidence type="ECO:0000256" key="1">
    <source>
        <dbReference type="SAM" id="MobiDB-lite"/>
    </source>
</evidence>
<proteinExistence type="predicted"/>
<reference evidence="2 3" key="1">
    <citation type="journal article" date="2013" name="Genome Announc.">
        <title>Draft Genome Sequence of a Hexachlorocyclohexane-Degrading Bacterium, Sphingobium baderi Strain LL03T.</title>
        <authorList>
            <person name="Kaur J."/>
            <person name="Verma H."/>
            <person name="Tripathi C."/>
            <person name="Khurana J.P."/>
            <person name="Lal R."/>
        </authorList>
    </citation>
    <scope>NUCLEOTIDE SEQUENCE [LARGE SCALE GENOMIC DNA]</scope>
    <source>
        <strain evidence="2 3">LL03</strain>
    </source>
</reference>
<gene>
    <name evidence="2" type="ORF">L485_22130</name>
</gene>
<name>T0HBQ0_9SPHN</name>
<keyword evidence="3" id="KW-1185">Reference proteome</keyword>
<dbReference type="AlphaFoldDB" id="T0HBQ0"/>
<evidence type="ECO:0008006" key="4">
    <source>
        <dbReference type="Google" id="ProtNLM"/>
    </source>
</evidence>
<dbReference type="OrthoDB" id="8637570at2"/>
<evidence type="ECO:0000313" key="2">
    <source>
        <dbReference type="EMBL" id="EQA96784.1"/>
    </source>
</evidence>
<dbReference type="Proteomes" id="UP000015524">
    <property type="component" value="Unassembled WGS sequence"/>
</dbReference>
<comment type="caution">
    <text evidence="2">The sequence shown here is derived from an EMBL/GenBank/DDBJ whole genome shotgun (WGS) entry which is preliminary data.</text>
</comment>
<accession>T0HBQ0</accession>
<dbReference type="eggNOG" id="ENOG50332VP">
    <property type="taxonomic scope" value="Bacteria"/>
</dbReference>
<sequence>MRHAVLFGVAALGLSACSDPKAASEGNFKTAINTYIAQNPPCLSIPRSTERPEGDNPPDFPRYVSAAPTTSEPQAQNRQRERAPFDALVEAGLLKVGETAIKVRTGLWGNQSSDLPVRAYDLTPEGRKAVSQVGERTAFTSPDQRLCYGKPTVDEIVQFTEPADAMGVKVSRVSYRYHLAELPEWAKQPAMLAAFPQLKRDTQSSIDANATVLLTNDGWIHERAFKR</sequence>
<evidence type="ECO:0000313" key="3">
    <source>
        <dbReference type="Proteomes" id="UP000015524"/>
    </source>
</evidence>
<feature type="region of interest" description="Disordered" evidence="1">
    <location>
        <begin position="41"/>
        <end position="82"/>
    </location>
</feature>
<feature type="compositionally biased region" description="Polar residues" evidence="1">
    <location>
        <begin position="67"/>
        <end position="77"/>
    </location>
</feature>
<dbReference type="EMBL" id="ATIB01000088">
    <property type="protein sequence ID" value="EQA96784.1"/>
    <property type="molecule type" value="Genomic_DNA"/>
</dbReference>
<organism evidence="2 3">
    <name type="scientific">Sphingobium baderi LL03</name>
    <dbReference type="NCBI Taxonomy" id="1114964"/>
    <lineage>
        <taxon>Bacteria</taxon>
        <taxon>Pseudomonadati</taxon>
        <taxon>Pseudomonadota</taxon>
        <taxon>Alphaproteobacteria</taxon>
        <taxon>Sphingomonadales</taxon>
        <taxon>Sphingomonadaceae</taxon>
        <taxon>Sphingobium</taxon>
    </lineage>
</organism>
<dbReference type="RefSeq" id="WP_021246951.1">
    <property type="nucleotide sequence ID" value="NZ_ATIB01000088.1"/>
</dbReference>
<protein>
    <recommendedName>
        <fullName evidence="4">Lipoprotein</fullName>
    </recommendedName>
</protein>
<dbReference type="PATRIC" id="fig|1114964.3.peg.4339"/>
<dbReference type="PROSITE" id="PS51257">
    <property type="entry name" value="PROKAR_LIPOPROTEIN"/>
    <property type="match status" value="1"/>
</dbReference>